<dbReference type="SMART" id="SM00342">
    <property type="entry name" value="HTH_ARAC"/>
    <property type="match status" value="1"/>
</dbReference>
<dbReference type="Proteomes" id="UP000243359">
    <property type="component" value="Chromosome I"/>
</dbReference>
<dbReference type="EMBL" id="LT629751">
    <property type="protein sequence ID" value="SDS35620.1"/>
    <property type="molecule type" value="Genomic_DNA"/>
</dbReference>
<dbReference type="RefSeq" id="WP_231975754.1">
    <property type="nucleotide sequence ID" value="NZ_LT629751.1"/>
</dbReference>
<dbReference type="PROSITE" id="PS01124">
    <property type="entry name" value="HTH_ARAC_FAMILY_2"/>
    <property type="match status" value="1"/>
</dbReference>
<dbReference type="STRING" id="1392877.SAMN05216221_1642"/>
<organism evidence="5 6">
    <name type="scientific">Pseudomonas oryzae</name>
    <dbReference type="NCBI Taxonomy" id="1392877"/>
    <lineage>
        <taxon>Bacteria</taxon>
        <taxon>Pseudomonadati</taxon>
        <taxon>Pseudomonadota</taxon>
        <taxon>Gammaproteobacteria</taxon>
        <taxon>Pseudomonadales</taxon>
        <taxon>Pseudomonadaceae</taxon>
        <taxon>Pseudomonas</taxon>
    </lineage>
</organism>
<dbReference type="GO" id="GO:0003700">
    <property type="term" value="F:DNA-binding transcription factor activity"/>
    <property type="evidence" value="ECO:0007669"/>
    <property type="project" value="InterPro"/>
</dbReference>
<dbReference type="SUPFAM" id="SSF46689">
    <property type="entry name" value="Homeodomain-like"/>
    <property type="match status" value="1"/>
</dbReference>
<dbReference type="PANTHER" id="PTHR47894:SF1">
    <property type="entry name" value="HTH-TYPE TRANSCRIPTIONAL REGULATOR VQSM"/>
    <property type="match status" value="1"/>
</dbReference>
<evidence type="ECO:0000256" key="3">
    <source>
        <dbReference type="ARBA" id="ARBA00023163"/>
    </source>
</evidence>
<protein>
    <submittedName>
        <fullName evidence="5">Transcriptional regulator, AraC family</fullName>
    </submittedName>
</protein>
<evidence type="ECO:0000313" key="5">
    <source>
        <dbReference type="EMBL" id="SDS35620.1"/>
    </source>
</evidence>
<dbReference type="GO" id="GO:0000976">
    <property type="term" value="F:transcription cis-regulatory region binding"/>
    <property type="evidence" value="ECO:0007669"/>
    <property type="project" value="TreeGrafter"/>
</dbReference>
<dbReference type="Pfam" id="PF12625">
    <property type="entry name" value="Arabinose_bd"/>
    <property type="match status" value="1"/>
</dbReference>
<reference evidence="6" key="1">
    <citation type="submission" date="2016-10" db="EMBL/GenBank/DDBJ databases">
        <authorList>
            <person name="Varghese N."/>
            <person name="Submissions S."/>
        </authorList>
    </citation>
    <scope>NUCLEOTIDE SEQUENCE [LARGE SCALE GENOMIC DNA]</scope>
    <source>
        <strain evidence="6">KCTC 32247</strain>
    </source>
</reference>
<keyword evidence="3" id="KW-0804">Transcription</keyword>
<dbReference type="InterPro" id="IPR009057">
    <property type="entry name" value="Homeodomain-like_sf"/>
</dbReference>
<evidence type="ECO:0000313" key="6">
    <source>
        <dbReference type="Proteomes" id="UP000243359"/>
    </source>
</evidence>
<dbReference type="PANTHER" id="PTHR47894">
    <property type="entry name" value="HTH-TYPE TRANSCRIPTIONAL REGULATOR GADX"/>
    <property type="match status" value="1"/>
</dbReference>
<evidence type="ECO:0000259" key="4">
    <source>
        <dbReference type="PROSITE" id="PS01124"/>
    </source>
</evidence>
<evidence type="ECO:0000256" key="2">
    <source>
        <dbReference type="ARBA" id="ARBA00023125"/>
    </source>
</evidence>
<dbReference type="InterPro" id="IPR032687">
    <property type="entry name" value="AraC-type_N"/>
</dbReference>
<dbReference type="InterPro" id="IPR018060">
    <property type="entry name" value="HTH_AraC"/>
</dbReference>
<dbReference type="GO" id="GO:0005829">
    <property type="term" value="C:cytosol"/>
    <property type="evidence" value="ECO:0007669"/>
    <property type="project" value="TreeGrafter"/>
</dbReference>
<evidence type="ECO:0000256" key="1">
    <source>
        <dbReference type="ARBA" id="ARBA00023015"/>
    </source>
</evidence>
<name>A0A1H1RIU5_9PSED</name>
<accession>A0A1H1RIU5</accession>
<dbReference type="Pfam" id="PF12833">
    <property type="entry name" value="HTH_18"/>
    <property type="match status" value="1"/>
</dbReference>
<keyword evidence="2" id="KW-0238">DNA-binding</keyword>
<gene>
    <name evidence="5" type="ORF">SAMN05216221_1642</name>
</gene>
<sequence length="351" mass="39882">MIQRAAPVVKDSISIRLVEEALRGFAERGEPVAELLREVGLEPALLADPAARVEVRDYSRLWLHLARRYDDEFFAMDPRRMRWGSFAFLCRTCRNQATLEEALHTALDFFALTFENFRPTLARSQSLAEVVLHERTGEPLRPFACFTFWLLLHGLACWLVGRRFPLLAVELRGAEPEYIGDYRVMFSDNLRFARPSNRIIFAAEVLDLPVRRSEAELNEFLARAPSNILVKYRDTGSLAHRIKAHLRSLPGERWPTGDELAQVLCMSPSTLRRRLAEVGQSYQAIKDAVRQERATAWLADPQVSFGAIAERLGFADVSAFYKAFRKWTGTNPGHYRTLILAPGIGQNGHAD</sequence>
<keyword evidence="1" id="KW-0805">Transcription regulation</keyword>
<dbReference type="AlphaFoldDB" id="A0A1H1RIU5"/>
<keyword evidence="6" id="KW-1185">Reference proteome</keyword>
<proteinExistence type="predicted"/>
<feature type="domain" description="HTH araC/xylS-type" evidence="4">
    <location>
        <begin position="240"/>
        <end position="338"/>
    </location>
</feature>
<dbReference type="Gene3D" id="1.10.10.60">
    <property type="entry name" value="Homeodomain-like"/>
    <property type="match status" value="1"/>
</dbReference>